<evidence type="ECO:0000256" key="6">
    <source>
        <dbReference type="ARBA" id="ARBA00022824"/>
    </source>
</evidence>
<dbReference type="Proteomes" id="UP000449547">
    <property type="component" value="Unassembled WGS sequence"/>
</dbReference>
<comment type="pathway">
    <text evidence="3">Protein modification; protein glycosylation.</text>
</comment>
<protein>
    <recommendedName>
        <fullName evidence="12">Alkyl transferase</fullName>
        <ecNumber evidence="12">2.5.1.-</ecNumber>
    </recommendedName>
</protein>
<dbReference type="InterPro" id="IPR001441">
    <property type="entry name" value="UPP_synth-like"/>
</dbReference>
<comment type="catalytic activity">
    <reaction evidence="9">
        <text>n isopentenyl diphosphate + (2E,6E)-farnesyl diphosphate = a di-trans,poly-cis-polyprenyl diphosphate + n diphosphate</text>
        <dbReference type="Rhea" id="RHEA:53008"/>
        <dbReference type="Rhea" id="RHEA-COMP:19494"/>
        <dbReference type="ChEBI" id="CHEBI:33019"/>
        <dbReference type="ChEBI" id="CHEBI:128769"/>
        <dbReference type="ChEBI" id="CHEBI:136960"/>
        <dbReference type="ChEBI" id="CHEBI:175763"/>
        <dbReference type="EC" id="2.5.1.87"/>
    </reaction>
</comment>
<dbReference type="EC" id="2.5.1.-" evidence="12"/>
<evidence type="ECO:0000256" key="11">
    <source>
        <dbReference type="ARBA" id="ARBA00064670"/>
    </source>
</evidence>
<dbReference type="GO" id="GO:0005789">
    <property type="term" value="C:endoplasmic reticulum membrane"/>
    <property type="evidence" value="ECO:0007669"/>
    <property type="project" value="UniProtKB-SubCell"/>
</dbReference>
<dbReference type="GeneID" id="54783364"/>
<comment type="subcellular location">
    <subcellularLocation>
        <location evidence="2">Endoplasmic reticulum membrane</location>
        <topology evidence="2">Peripheral membrane protein</topology>
    </subcellularLocation>
</comment>
<dbReference type="NCBIfam" id="TIGR00055">
    <property type="entry name" value="uppS"/>
    <property type="match status" value="1"/>
</dbReference>
<evidence type="ECO:0000256" key="3">
    <source>
        <dbReference type="ARBA" id="ARBA00004922"/>
    </source>
</evidence>
<dbReference type="OrthoDB" id="4173905at2759"/>
<accession>A0A642UKD2</accession>
<keyword evidence="14" id="KW-1185">Reference proteome</keyword>
<evidence type="ECO:0000256" key="5">
    <source>
        <dbReference type="ARBA" id="ARBA00022679"/>
    </source>
</evidence>
<dbReference type="PROSITE" id="PS01066">
    <property type="entry name" value="UPP_SYNTHASE"/>
    <property type="match status" value="1"/>
</dbReference>
<evidence type="ECO:0000256" key="10">
    <source>
        <dbReference type="ARBA" id="ARBA00058504"/>
    </source>
</evidence>
<evidence type="ECO:0000313" key="14">
    <source>
        <dbReference type="Proteomes" id="UP000449547"/>
    </source>
</evidence>
<dbReference type="GO" id="GO:0005811">
    <property type="term" value="C:lipid droplet"/>
    <property type="evidence" value="ECO:0007669"/>
    <property type="project" value="TreeGrafter"/>
</dbReference>
<dbReference type="GO" id="GO:0016094">
    <property type="term" value="P:polyprenol biosynthetic process"/>
    <property type="evidence" value="ECO:0007669"/>
    <property type="project" value="TreeGrafter"/>
</dbReference>
<dbReference type="CDD" id="cd00475">
    <property type="entry name" value="Cis_IPPS"/>
    <property type="match status" value="1"/>
</dbReference>
<dbReference type="AlphaFoldDB" id="A0A642UKD2"/>
<gene>
    <name evidence="13" type="ORF">DIURU_004713</name>
</gene>
<comment type="subunit">
    <text evidence="11">Forms an active dehydrodolichyl diphosphate synthase complex with NUS1.</text>
</comment>
<dbReference type="PANTHER" id="PTHR10291">
    <property type="entry name" value="DEHYDRODOLICHYL DIPHOSPHATE SYNTHASE FAMILY MEMBER"/>
    <property type="match status" value="1"/>
</dbReference>
<dbReference type="SUPFAM" id="SSF64005">
    <property type="entry name" value="Undecaprenyl diphosphate synthase"/>
    <property type="match status" value="1"/>
</dbReference>
<evidence type="ECO:0000256" key="9">
    <source>
        <dbReference type="ARBA" id="ARBA00047353"/>
    </source>
</evidence>
<evidence type="ECO:0000313" key="13">
    <source>
        <dbReference type="EMBL" id="KAA8898333.1"/>
    </source>
</evidence>
<dbReference type="Gene3D" id="3.40.1180.10">
    <property type="entry name" value="Decaprenyl diphosphate synthase-like"/>
    <property type="match status" value="1"/>
</dbReference>
<keyword evidence="6" id="KW-0256">Endoplasmic reticulum</keyword>
<comment type="function">
    <text evidence="10">With NUS1, forms the dehydrodolichyl diphosphate synthase (DDS) complex, an essential component of the dolichol monophosphate (Dol-P) biosynthetic machinery. Adds multiple copies of isopentenyl pyrophosphate (IPP) to farnesyl pyrophosphate (FPP) to produce dehydrodolichyl diphosphate (Dedol-PP), a precursor of dolichol which is utilized as a sugar carrier in protein glycosylation in the endoplasmic reticulum (ER).</text>
</comment>
<dbReference type="EMBL" id="SWFT01000147">
    <property type="protein sequence ID" value="KAA8898333.1"/>
    <property type="molecule type" value="Genomic_DNA"/>
</dbReference>
<comment type="caution">
    <text evidence="13">The sequence shown here is derived from an EMBL/GenBank/DDBJ whole genome shotgun (WGS) entry which is preliminary data.</text>
</comment>
<dbReference type="FunFam" id="3.40.1180.10:FF:000002">
    <property type="entry name" value="Alkyl transferase"/>
    <property type="match status" value="1"/>
</dbReference>
<name>A0A642UKD2_DIURU</name>
<proteinExistence type="inferred from homology"/>
<organism evidence="13 14">
    <name type="scientific">Diutina rugosa</name>
    <name type="common">Yeast</name>
    <name type="synonym">Candida rugosa</name>
    <dbReference type="NCBI Taxonomy" id="5481"/>
    <lineage>
        <taxon>Eukaryota</taxon>
        <taxon>Fungi</taxon>
        <taxon>Dikarya</taxon>
        <taxon>Ascomycota</taxon>
        <taxon>Saccharomycotina</taxon>
        <taxon>Pichiomycetes</taxon>
        <taxon>Debaryomycetaceae</taxon>
        <taxon>Diutina</taxon>
    </lineage>
</organism>
<comment type="similarity">
    <text evidence="4 12">Belongs to the UPP synthase family.</text>
</comment>
<dbReference type="InterPro" id="IPR036424">
    <property type="entry name" value="UPP_synth-like_sf"/>
</dbReference>
<evidence type="ECO:0000256" key="1">
    <source>
        <dbReference type="ARBA" id="ARBA00001946"/>
    </source>
</evidence>
<dbReference type="VEuPathDB" id="FungiDB:DIURU_004713"/>
<dbReference type="GO" id="GO:0045547">
    <property type="term" value="F:ditrans,polycis-polyprenyl diphosphate synthase [(2E,6E)-farnesyl diphosphate specific] activity"/>
    <property type="evidence" value="ECO:0007669"/>
    <property type="project" value="UniProtKB-EC"/>
</dbReference>
<dbReference type="OMA" id="FDRRDLW"/>
<dbReference type="Pfam" id="PF01255">
    <property type="entry name" value="Prenyltransf"/>
    <property type="match status" value="1"/>
</dbReference>
<dbReference type="HAMAP" id="MF_01139">
    <property type="entry name" value="ISPT"/>
    <property type="match status" value="1"/>
</dbReference>
<dbReference type="GO" id="GO:1904423">
    <property type="term" value="C:dehydrodolichyl diphosphate synthase complex"/>
    <property type="evidence" value="ECO:0007669"/>
    <property type="project" value="TreeGrafter"/>
</dbReference>
<keyword evidence="5 12" id="KW-0808">Transferase</keyword>
<keyword evidence="8" id="KW-0472">Membrane</keyword>
<evidence type="ECO:0000256" key="8">
    <source>
        <dbReference type="ARBA" id="ARBA00023136"/>
    </source>
</evidence>
<reference evidence="13 14" key="1">
    <citation type="submission" date="2019-07" db="EMBL/GenBank/DDBJ databases">
        <title>Genome assembly of two rare yeast pathogens: Diutina rugosa and Trichomonascus ciferrii.</title>
        <authorList>
            <person name="Mixao V."/>
            <person name="Saus E."/>
            <person name="Hansen A."/>
            <person name="Lass-Flor C."/>
            <person name="Gabaldon T."/>
        </authorList>
    </citation>
    <scope>NUCLEOTIDE SEQUENCE [LARGE SCALE GENOMIC DNA]</scope>
    <source>
        <strain evidence="13 14">CBS 613</strain>
    </source>
</reference>
<evidence type="ECO:0000256" key="2">
    <source>
        <dbReference type="ARBA" id="ARBA00004406"/>
    </source>
</evidence>
<keyword evidence="7" id="KW-0460">Magnesium</keyword>
<dbReference type="RefSeq" id="XP_034010477.1">
    <property type="nucleotide sequence ID" value="XM_034157617.1"/>
</dbReference>
<evidence type="ECO:0000256" key="4">
    <source>
        <dbReference type="ARBA" id="ARBA00005432"/>
    </source>
</evidence>
<dbReference type="PANTHER" id="PTHR10291:SF43">
    <property type="entry name" value="DEHYDRODOLICHYL DIPHOSPHATE SYNTHASE COMPLEX SUBUNIT DHDDS"/>
    <property type="match status" value="1"/>
</dbReference>
<evidence type="ECO:0000256" key="7">
    <source>
        <dbReference type="ARBA" id="ARBA00022842"/>
    </source>
</evidence>
<comment type="cofactor">
    <cofactor evidence="1">
        <name>Mg(2+)</name>
        <dbReference type="ChEBI" id="CHEBI:18420"/>
    </cofactor>
</comment>
<sequence>MLAVKKAVGGLIRSGPVPKHVGIIMDGNRRYAKNHKMELKEGHNLGFESMAQILELMYECGVQCATVYAFSIENFKRSSYEVAWLMELAKSKLSQIVENGQLCKKYGVKVRIIGNTSLLRDDVREVLVRAEEITKDNTRAILNVCFPYTSRDEMATSIKRTVEQSLETHEPIDEHTITNNLYTSECPPLELLIRTSGTYRLSDFLLWQCVSPDCAVVFVDKLWPEFGPWDLVKILLQWSFNKYWYGHGNGEVAPHTRDEIASLKDSQPALE</sequence>
<evidence type="ECO:0000256" key="12">
    <source>
        <dbReference type="RuleBase" id="RU363018"/>
    </source>
</evidence>
<dbReference type="InterPro" id="IPR018520">
    <property type="entry name" value="UPP_synth-like_CS"/>
</dbReference>